<feature type="binding site" evidence="10">
    <location>
        <position position="122"/>
    </location>
    <ligand>
        <name>L-aspartate</name>
        <dbReference type="ChEBI" id="CHEBI:29991"/>
    </ligand>
</feature>
<evidence type="ECO:0000256" key="5">
    <source>
        <dbReference type="ARBA" id="ARBA00022571"/>
    </source>
</evidence>
<dbReference type="CDD" id="cd01999">
    <property type="entry name" value="ASS"/>
    <property type="match status" value="1"/>
</dbReference>
<keyword evidence="4 10" id="KW-0963">Cytoplasm</keyword>
<feature type="binding site" evidence="10">
    <location>
        <position position="271"/>
    </location>
    <ligand>
        <name>L-citrulline</name>
        <dbReference type="ChEBI" id="CHEBI:57743"/>
    </ligand>
</feature>
<dbReference type="GO" id="GO:0006526">
    <property type="term" value="P:L-arginine biosynthetic process"/>
    <property type="evidence" value="ECO:0007669"/>
    <property type="project" value="UniProtKB-UniRule"/>
</dbReference>
<evidence type="ECO:0000256" key="6">
    <source>
        <dbReference type="ARBA" id="ARBA00022598"/>
    </source>
</evidence>
<dbReference type="EMBL" id="QKUF01000018">
    <property type="protein sequence ID" value="PZW25421.1"/>
    <property type="molecule type" value="Genomic_DNA"/>
</dbReference>
<dbReference type="PROSITE" id="PS00565">
    <property type="entry name" value="ARGININOSUCCIN_SYN_2"/>
    <property type="match status" value="1"/>
</dbReference>
<keyword evidence="7 10" id="KW-0028">Amino-acid biosynthesis</keyword>
<dbReference type="InterPro" id="IPR048267">
    <property type="entry name" value="Arginosuc_syn_N"/>
</dbReference>
<dbReference type="OrthoDB" id="9801641at2"/>
<accession>A0A326UBN8</accession>
<dbReference type="FunFam" id="3.90.1260.10:FF:000007">
    <property type="entry name" value="Argininosuccinate synthase"/>
    <property type="match status" value="1"/>
</dbReference>
<gene>
    <name evidence="10" type="primary">argG</name>
    <name evidence="13" type="ORF">EI42_04265</name>
</gene>
<dbReference type="InterPro" id="IPR001518">
    <property type="entry name" value="Arginosuc_synth"/>
</dbReference>
<dbReference type="PANTHER" id="PTHR11587">
    <property type="entry name" value="ARGININOSUCCINATE SYNTHASE"/>
    <property type="match status" value="1"/>
</dbReference>
<dbReference type="InterPro" id="IPR048268">
    <property type="entry name" value="Arginosuc_syn_C"/>
</dbReference>
<dbReference type="InterPro" id="IPR024074">
    <property type="entry name" value="AS_cat/multimer_dom_body"/>
</dbReference>
<dbReference type="Gene3D" id="3.40.50.620">
    <property type="entry name" value="HUPs"/>
    <property type="match status" value="1"/>
</dbReference>
<dbReference type="RefSeq" id="WP_111324600.1">
    <property type="nucleotide sequence ID" value="NZ_BIFX01000001.1"/>
</dbReference>
<feature type="binding site" evidence="10">
    <location>
        <begin position="7"/>
        <end position="15"/>
    </location>
    <ligand>
        <name>ATP</name>
        <dbReference type="ChEBI" id="CHEBI:30616"/>
    </ligand>
</feature>
<comment type="similarity">
    <text evidence="10">Belongs to the argininosuccinate synthase family. Type 1 subfamily.</text>
</comment>
<dbReference type="UniPathway" id="UPA00068">
    <property type="reaction ID" value="UER00113"/>
</dbReference>
<dbReference type="HAMAP" id="MF_00005">
    <property type="entry name" value="Arg_succ_synth_type1"/>
    <property type="match status" value="1"/>
</dbReference>
<evidence type="ECO:0000256" key="4">
    <source>
        <dbReference type="ARBA" id="ARBA00022490"/>
    </source>
</evidence>
<dbReference type="GO" id="GO:0000053">
    <property type="term" value="P:argininosuccinate metabolic process"/>
    <property type="evidence" value="ECO:0007669"/>
    <property type="project" value="TreeGrafter"/>
</dbReference>
<evidence type="ECO:0000313" key="14">
    <source>
        <dbReference type="Proteomes" id="UP000248806"/>
    </source>
</evidence>
<feature type="domain" description="Arginosuccinate synthase C-terminal" evidence="12">
    <location>
        <begin position="172"/>
        <end position="388"/>
    </location>
</feature>
<dbReference type="EC" id="6.3.4.5" evidence="3 10"/>
<reference evidence="13 14" key="1">
    <citation type="submission" date="2018-06" db="EMBL/GenBank/DDBJ databases">
        <title>Genomic Encyclopedia of Archaeal and Bacterial Type Strains, Phase II (KMG-II): from individual species to whole genera.</title>
        <authorList>
            <person name="Goeker M."/>
        </authorList>
    </citation>
    <scope>NUCLEOTIDE SEQUENCE [LARGE SCALE GENOMIC DNA]</scope>
    <source>
        <strain evidence="13 14">ATCC BAA-1881</strain>
    </source>
</reference>
<keyword evidence="8 10" id="KW-0547">Nucleotide-binding</keyword>
<feature type="binding site" evidence="10">
    <location>
        <position position="182"/>
    </location>
    <ligand>
        <name>L-citrulline</name>
        <dbReference type="ChEBI" id="CHEBI:57743"/>
    </ligand>
</feature>
<evidence type="ECO:0000256" key="10">
    <source>
        <dbReference type="HAMAP-Rule" id="MF_00005"/>
    </source>
</evidence>
<evidence type="ECO:0000256" key="8">
    <source>
        <dbReference type="ARBA" id="ARBA00022741"/>
    </source>
</evidence>
<dbReference type="PROSITE" id="PS00564">
    <property type="entry name" value="ARGININOSUCCIN_SYN_1"/>
    <property type="match status" value="1"/>
</dbReference>
<evidence type="ECO:0000256" key="9">
    <source>
        <dbReference type="ARBA" id="ARBA00022840"/>
    </source>
</evidence>
<dbReference type="Gene3D" id="1.20.5.470">
    <property type="entry name" value="Single helix bin"/>
    <property type="match status" value="1"/>
</dbReference>
<evidence type="ECO:0000256" key="2">
    <source>
        <dbReference type="ARBA" id="ARBA00011881"/>
    </source>
</evidence>
<dbReference type="PANTHER" id="PTHR11587:SF2">
    <property type="entry name" value="ARGININOSUCCINATE SYNTHASE"/>
    <property type="match status" value="1"/>
</dbReference>
<evidence type="ECO:0000259" key="12">
    <source>
        <dbReference type="Pfam" id="PF20979"/>
    </source>
</evidence>
<feature type="domain" description="Arginosuccinate synthase-like N-terminal" evidence="11">
    <location>
        <begin position="4"/>
        <end position="163"/>
    </location>
</feature>
<keyword evidence="5 10" id="KW-0055">Arginine biosynthesis</keyword>
<evidence type="ECO:0000256" key="7">
    <source>
        <dbReference type="ARBA" id="ARBA00022605"/>
    </source>
</evidence>
<sequence length="417" mass="45834">MSTVVLAYSGGLDTSVAIRWIKEKYDLDVIAVTIDVGNERDLESIAARAKKIGAVKALVIDGRDDFVRYFVWPALQAGALYEGQYPLATALARPLIARLLVEVARQEGAVAVAHGCTGKGNDQVRFDVSINTLAPDLKIIAPVREWSMTRDNEIAYAKEHNIPITVTNASPYSIDQNLWGRSIECGVLEDPWAEPPADVFAWTLDPDTMEAKAPTYVEITFEHGIPVALNGEELDGVTIIERLNKEAGNYGIGRIDHIENRLVGIKSREIYEAPAAVVLHAAHKALETLTLSREQTRFKELVANEYARLIYNGQWYSALHQDLAAYVQSSQRFVSGTVRVKLSRGNCAIVGRKSDHSLYDHALATYDSGDQFDHNAALGFIKLWGLPLSTQAQSQFLPSVGLEGNLLESGSSKVQES</sequence>
<dbReference type="NCBIfam" id="TIGR00032">
    <property type="entry name" value="argG"/>
    <property type="match status" value="1"/>
</dbReference>
<comment type="subcellular location">
    <subcellularLocation>
        <location evidence="10">Cytoplasm</location>
    </subcellularLocation>
</comment>
<dbReference type="SUPFAM" id="SSF69864">
    <property type="entry name" value="Argininosuccinate synthetase, C-terminal domain"/>
    <property type="match status" value="1"/>
</dbReference>
<feature type="binding site" evidence="10">
    <location>
        <position position="125"/>
    </location>
    <ligand>
        <name>L-citrulline</name>
        <dbReference type="ChEBI" id="CHEBI:57743"/>
    </ligand>
</feature>
<dbReference type="InterPro" id="IPR023434">
    <property type="entry name" value="Arginosuc_synth_type_1_subfam"/>
</dbReference>
<comment type="caution">
    <text evidence="13">The sequence shown here is derived from an EMBL/GenBank/DDBJ whole genome shotgun (WGS) entry which is preliminary data.</text>
</comment>
<comment type="pathway">
    <text evidence="1 10">Amino-acid biosynthesis; L-arginine biosynthesis; L-arginine from L-ornithine and carbamoyl phosphate: step 2/3.</text>
</comment>
<feature type="binding site" evidence="10">
    <location>
        <position position="173"/>
    </location>
    <ligand>
        <name>L-citrulline</name>
        <dbReference type="ChEBI" id="CHEBI:57743"/>
    </ligand>
</feature>
<comment type="catalytic activity">
    <reaction evidence="10">
        <text>L-citrulline + L-aspartate + ATP = 2-(N(omega)-L-arginino)succinate + AMP + diphosphate + H(+)</text>
        <dbReference type="Rhea" id="RHEA:10932"/>
        <dbReference type="ChEBI" id="CHEBI:15378"/>
        <dbReference type="ChEBI" id="CHEBI:29991"/>
        <dbReference type="ChEBI" id="CHEBI:30616"/>
        <dbReference type="ChEBI" id="CHEBI:33019"/>
        <dbReference type="ChEBI" id="CHEBI:57472"/>
        <dbReference type="ChEBI" id="CHEBI:57743"/>
        <dbReference type="ChEBI" id="CHEBI:456215"/>
        <dbReference type="EC" id="6.3.4.5"/>
    </reaction>
</comment>
<dbReference type="InterPro" id="IPR018223">
    <property type="entry name" value="Arginosuc_synth_CS"/>
</dbReference>
<dbReference type="Pfam" id="PF00764">
    <property type="entry name" value="Arginosuc_synth"/>
    <property type="match status" value="1"/>
</dbReference>
<feature type="binding site" evidence="10">
    <location>
        <position position="121"/>
    </location>
    <ligand>
        <name>L-citrulline</name>
        <dbReference type="ChEBI" id="CHEBI:57743"/>
    </ligand>
</feature>
<evidence type="ECO:0000259" key="11">
    <source>
        <dbReference type="Pfam" id="PF00764"/>
    </source>
</evidence>
<feature type="binding site" evidence="10">
    <location>
        <position position="117"/>
    </location>
    <ligand>
        <name>L-aspartate</name>
        <dbReference type="ChEBI" id="CHEBI:29991"/>
    </ligand>
</feature>
<dbReference type="SUPFAM" id="SSF52402">
    <property type="entry name" value="Adenine nucleotide alpha hydrolases-like"/>
    <property type="match status" value="1"/>
</dbReference>
<keyword evidence="9 10" id="KW-0067">ATP-binding</keyword>
<feature type="binding site" evidence="10">
    <location>
        <position position="121"/>
    </location>
    <ligand>
        <name>L-aspartate</name>
        <dbReference type="ChEBI" id="CHEBI:29991"/>
    </ligand>
</feature>
<dbReference type="GO" id="GO:0004055">
    <property type="term" value="F:argininosuccinate synthase activity"/>
    <property type="evidence" value="ECO:0007669"/>
    <property type="project" value="UniProtKB-UniRule"/>
</dbReference>
<dbReference type="NCBIfam" id="NF001770">
    <property type="entry name" value="PRK00509.1"/>
    <property type="match status" value="1"/>
</dbReference>
<dbReference type="Proteomes" id="UP000248806">
    <property type="component" value="Unassembled WGS sequence"/>
</dbReference>
<keyword evidence="14" id="KW-1185">Reference proteome</keyword>
<feature type="binding site" evidence="10">
    <location>
        <position position="115"/>
    </location>
    <ligand>
        <name>ATP</name>
        <dbReference type="ChEBI" id="CHEBI:30616"/>
    </ligand>
</feature>
<dbReference type="Pfam" id="PF20979">
    <property type="entry name" value="Arginosuc_syn_C"/>
    <property type="match status" value="1"/>
</dbReference>
<comment type="subunit">
    <text evidence="2 10">Homotetramer.</text>
</comment>
<organism evidence="13 14">
    <name type="scientific">Thermosporothrix hazakensis</name>
    <dbReference type="NCBI Taxonomy" id="644383"/>
    <lineage>
        <taxon>Bacteria</taxon>
        <taxon>Bacillati</taxon>
        <taxon>Chloroflexota</taxon>
        <taxon>Ktedonobacteria</taxon>
        <taxon>Ktedonobacterales</taxon>
        <taxon>Thermosporotrichaceae</taxon>
        <taxon>Thermosporothrix</taxon>
    </lineage>
</organism>
<protein>
    <recommendedName>
        <fullName evidence="3 10">Argininosuccinate synthase</fullName>
        <ecNumber evidence="3 10">6.3.4.5</ecNumber>
    </recommendedName>
    <alternativeName>
        <fullName evidence="10">Citrulline--aspartate ligase</fullName>
    </alternativeName>
</protein>
<dbReference type="Gene3D" id="3.90.1260.10">
    <property type="entry name" value="Argininosuccinate synthetase, chain A, domain 2"/>
    <property type="match status" value="1"/>
</dbReference>
<evidence type="ECO:0000256" key="3">
    <source>
        <dbReference type="ARBA" id="ARBA00012286"/>
    </source>
</evidence>
<comment type="caution">
    <text evidence="10">Lacks conserved residue(s) required for the propagation of feature annotation.</text>
</comment>
<dbReference type="GO" id="GO:0000050">
    <property type="term" value="P:urea cycle"/>
    <property type="evidence" value="ECO:0007669"/>
    <property type="project" value="TreeGrafter"/>
</dbReference>
<name>A0A326UBN8_THEHA</name>
<proteinExistence type="inferred from homology"/>
<feature type="binding site" evidence="10">
    <location>
        <position position="85"/>
    </location>
    <ligand>
        <name>L-citrulline</name>
        <dbReference type="ChEBI" id="CHEBI:57743"/>
    </ligand>
</feature>
<feature type="binding site" evidence="10">
    <location>
        <position position="259"/>
    </location>
    <ligand>
        <name>L-citrulline</name>
        <dbReference type="ChEBI" id="CHEBI:57743"/>
    </ligand>
</feature>
<evidence type="ECO:0000313" key="13">
    <source>
        <dbReference type="EMBL" id="PZW25421.1"/>
    </source>
</evidence>
<evidence type="ECO:0000256" key="1">
    <source>
        <dbReference type="ARBA" id="ARBA00004967"/>
    </source>
</evidence>
<dbReference type="InterPro" id="IPR014729">
    <property type="entry name" value="Rossmann-like_a/b/a_fold"/>
</dbReference>
<dbReference type="GO" id="GO:0005524">
    <property type="term" value="F:ATP binding"/>
    <property type="evidence" value="ECO:0007669"/>
    <property type="project" value="UniProtKB-UniRule"/>
</dbReference>
<dbReference type="GO" id="GO:0005737">
    <property type="term" value="C:cytoplasm"/>
    <property type="evidence" value="ECO:0007669"/>
    <property type="project" value="UniProtKB-SubCell"/>
</dbReference>
<dbReference type="AlphaFoldDB" id="A0A326UBN8"/>
<dbReference type="FunFam" id="3.40.50.620:FF:000038">
    <property type="entry name" value="Argininosuccinate synthase"/>
    <property type="match status" value="1"/>
</dbReference>
<keyword evidence="6 10" id="KW-0436">Ligase</keyword>